<feature type="domain" description="Aminotransferase class I/classII large" evidence="4">
    <location>
        <begin position="34"/>
        <end position="372"/>
    </location>
</feature>
<name>A0A1W6P304_9RHOB</name>
<dbReference type="InterPro" id="IPR050881">
    <property type="entry name" value="LL-DAP_aminotransferase"/>
</dbReference>
<dbReference type="CDD" id="cd00609">
    <property type="entry name" value="AAT_like"/>
    <property type="match status" value="1"/>
</dbReference>
<protein>
    <submittedName>
        <fullName evidence="5">N-succinyldiaminopimelate aminotransferase</fullName>
        <ecNumber evidence="5">2.6.1.17</ecNumber>
    </submittedName>
</protein>
<dbReference type="EC" id="2.6.1.17" evidence="5"/>
<evidence type="ECO:0000313" key="6">
    <source>
        <dbReference type="Proteomes" id="UP000242447"/>
    </source>
</evidence>
<dbReference type="GO" id="GO:0009016">
    <property type="term" value="F:succinyldiaminopimelate transaminase activity"/>
    <property type="evidence" value="ECO:0007669"/>
    <property type="project" value="UniProtKB-EC"/>
</dbReference>
<keyword evidence="3 5" id="KW-0808">Transferase</keyword>
<keyword evidence="2 5" id="KW-0032">Aminotransferase</keyword>
<dbReference type="PANTHER" id="PTHR42832:SF3">
    <property type="entry name" value="L-GLUTAMINE--4-(METHYLSULFANYL)-2-OXOBUTANOATE AMINOTRANSFERASE"/>
    <property type="match status" value="1"/>
</dbReference>
<sequence length="396" mass="43116">MNEPERFSGLPEYAFPRLRTLIDHLPAGGAPISMTIGEPRHAFPAFVPEVLAAHVGEFSKYPPNDGTPELLGAISGWLQRRYGIAVPPAQIVTLNGTREGLYNAAMALSPETKNGQRPVVLMPNPFYQVYAIASISVGAEAVYVPATADTGHLPDFASLPADVLDRTTIAYICSPANPQGAVASTEYWQQLIALAEKHDFRIFADECYSEIWRDAPPTGALQVAHAMGADPERVVIFHSLSKRSNLPGLRSGFAAGGPRSVALMRQLRAYNGAPIPLPLQRVSERAWADEAHVDESRALYQQKYAIADRIFGNVPGYMPPQGGFFLWLPVPDGEEAAIKLWTQTGVRVLPGAYLSREIDGFNPGKGYIRVALVEDLETTERGLHLIRSCLYGNEGG</sequence>
<dbReference type="InterPro" id="IPR004839">
    <property type="entry name" value="Aminotransferase_I/II_large"/>
</dbReference>
<dbReference type="Pfam" id="PF00155">
    <property type="entry name" value="Aminotran_1_2"/>
    <property type="match status" value="1"/>
</dbReference>
<dbReference type="RefSeq" id="WP_085787086.1">
    <property type="nucleotide sequence ID" value="NZ_CP019937.1"/>
</dbReference>
<evidence type="ECO:0000313" key="5">
    <source>
        <dbReference type="EMBL" id="ARO15730.1"/>
    </source>
</evidence>
<dbReference type="Proteomes" id="UP000242447">
    <property type="component" value="Chromosome"/>
</dbReference>
<dbReference type="AlphaFoldDB" id="A0A1W6P304"/>
<gene>
    <name evidence="5" type="primary">dapC</name>
    <name evidence="5" type="ORF">BVG79_02390</name>
</gene>
<reference evidence="5 6" key="1">
    <citation type="submission" date="2017-02" db="EMBL/GenBank/DDBJ databases">
        <title>Ketogulonicigenium robustum SPU B003 Genome sequencing and assembly.</title>
        <authorList>
            <person name="Li Y."/>
            <person name="Liu L."/>
            <person name="Wang C."/>
            <person name="Zhang M."/>
            <person name="Zhang T."/>
            <person name="Zhang Y."/>
        </authorList>
    </citation>
    <scope>NUCLEOTIDE SEQUENCE [LARGE SCALE GENOMIC DNA]</scope>
    <source>
        <strain evidence="5 6">SPU_B003</strain>
    </source>
</reference>
<evidence type="ECO:0000256" key="1">
    <source>
        <dbReference type="ARBA" id="ARBA00001933"/>
    </source>
</evidence>
<evidence type="ECO:0000256" key="3">
    <source>
        <dbReference type="ARBA" id="ARBA00022679"/>
    </source>
</evidence>
<keyword evidence="6" id="KW-1185">Reference proteome</keyword>
<proteinExistence type="predicted"/>
<dbReference type="Gene3D" id="3.90.1150.10">
    <property type="entry name" value="Aspartate Aminotransferase, domain 1"/>
    <property type="match status" value="1"/>
</dbReference>
<dbReference type="SUPFAM" id="SSF53383">
    <property type="entry name" value="PLP-dependent transferases"/>
    <property type="match status" value="1"/>
</dbReference>
<evidence type="ECO:0000256" key="2">
    <source>
        <dbReference type="ARBA" id="ARBA00022576"/>
    </source>
</evidence>
<dbReference type="Gene3D" id="3.40.640.10">
    <property type="entry name" value="Type I PLP-dependent aspartate aminotransferase-like (Major domain)"/>
    <property type="match status" value="1"/>
</dbReference>
<dbReference type="GO" id="GO:0030170">
    <property type="term" value="F:pyridoxal phosphate binding"/>
    <property type="evidence" value="ECO:0007669"/>
    <property type="project" value="InterPro"/>
</dbReference>
<dbReference type="InterPro" id="IPR015421">
    <property type="entry name" value="PyrdxlP-dep_Trfase_major"/>
</dbReference>
<dbReference type="STRING" id="92947.BVG79_02390"/>
<dbReference type="InterPro" id="IPR015422">
    <property type="entry name" value="PyrdxlP-dep_Trfase_small"/>
</dbReference>
<evidence type="ECO:0000259" key="4">
    <source>
        <dbReference type="Pfam" id="PF00155"/>
    </source>
</evidence>
<dbReference type="EMBL" id="CP019937">
    <property type="protein sequence ID" value="ARO15730.1"/>
    <property type="molecule type" value="Genomic_DNA"/>
</dbReference>
<dbReference type="PANTHER" id="PTHR42832">
    <property type="entry name" value="AMINO ACID AMINOTRANSFERASE"/>
    <property type="match status" value="1"/>
</dbReference>
<comment type="cofactor">
    <cofactor evidence="1">
        <name>pyridoxal 5'-phosphate</name>
        <dbReference type="ChEBI" id="CHEBI:597326"/>
    </cofactor>
</comment>
<dbReference type="KEGG" id="kro:BVG79_02390"/>
<dbReference type="OrthoDB" id="9813612at2"/>
<dbReference type="InterPro" id="IPR015424">
    <property type="entry name" value="PyrdxlP-dep_Trfase"/>
</dbReference>
<accession>A0A1W6P304</accession>
<organism evidence="5 6">
    <name type="scientific">Ketogulonicigenium robustum</name>
    <dbReference type="NCBI Taxonomy" id="92947"/>
    <lineage>
        <taxon>Bacteria</taxon>
        <taxon>Pseudomonadati</taxon>
        <taxon>Pseudomonadota</taxon>
        <taxon>Alphaproteobacteria</taxon>
        <taxon>Rhodobacterales</taxon>
        <taxon>Roseobacteraceae</taxon>
        <taxon>Ketogulonicigenium</taxon>
    </lineage>
</organism>